<feature type="region of interest" description="Disordered" evidence="2">
    <location>
        <begin position="1"/>
        <end position="28"/>
    </location>
</feature>
<accession>A0A067ESA0</accession>
<evidence type="ECO:0000256" key="1">
    <source>
        <dbReference type="ARBA" id="ARBA00022737"/>
    </source>
</evidence>
<dbReference type="PANTHER" id="PTHR19211">
    <property type="entry name" value="ATP-BINDING TRANSPORT PROTEIN-RELATED"/>
    <property type="match status" value="1"/>
</dbReference>
<organism evidence="3 4">
    <name type="scientific">Citrus sinensis</name>
    <name type="common">Sweet orange</name>
    <name type="synonym">Citrus aurantium var. sinensis</name>
    <dbReference type="NCBI Taxonomy" id="2711"/>
    <lineage>
        <taxon>Eukaryota</taxon>
        <taxon>Viridiplantae</taxon>
        <taxon>Streptophyta</taxon>
        <taxon>Embryophyta</taxon>
        <taxon>Tracheophyta</taxon>
        <taxon>Spermatophyta</taxon>
        <taxon>Magnoliopsida</taxon>
        <taxon>eudicotyledons</taxon>
        <taxon>Gunneridae</taxon>
        <taxon>Pentapetalae</taxon>
        <taxon>rosids</taxon>
        <taxon>malvids</taxon>
        <taxon>Sapindales</taxon>
        <taxon>Rutaceae</taxon>
        <taxon>Aurantioideae</taxon>
        <taxon>Citrus</taxon>
    </lineage>
</organism>
<dbReference type="STRING" id="2711.A0A067ESA0"/>
<dbReference type="AlphaFoldDB" id="A0A067ESA0"/>
<evidence type="ECO:0000313" key="4">
    <source>
        <dbReference type="Proteomes" id="UP000027120"/>
    </source>
</evidence>
<dbReference type="EMBL" id="KK785001">
    <property type="protein sequence ID" value="KDO54092.1"/>
    <property type="molecule type" value="Genomic_DNA"/>
</dbReference>
<dbReference type="eggNOG" id="KOG0066">
    <property type="taxonomic scope" value="Eukaryota"/>
</dbReference>
<gene>
    <name evidence="3" type="ORF">CISIN_1g045669mg</name>
</gene>
<evidence type="ECO:0000313" key="3">
    <source>
        <dbReference type="EMBL" id="KDO54092.1"/>
    </source>
</evidence>
<name>A0A067ESA0_CITSI</name>
<sequence>MEKKFESHEKQVKAAKGSGNSVQLEKVKDRAKIAAAKEASKKKKAKGKFHERPHRSGGIYTVEFHFPEPIELTQPLLQLIEVNFGYPNRQDFRLSKVGMGIDMGTRVGIVGPNGTGKSTLRLAGDLGKCEGARN</sequence>
<dbReference type="Gene3D" id="3.40.50.300">
    <property type="entry name" value="P-loop containing nucleotide triphosphate hydrolases"/>
    <property type="match status" value="1"/>
</dbReference>
<keyword evidence="4" id="KW-1185">Reference proteome</keyword>
<proteinExistence type="predicted"/>
<feature type="compositionally biased region" description="Basic and acidic residues" evidence="2">
    <location>
        <begin position="1"/>
        <end position="12"/>
    </location>
</feature>
<dbReference type="SUPFAM" id="SSF52540">
    <property type="entry name" value="P-loop containing nucleoside triphosphate hydrolases"/>
    <property type="match status" value="1"/>
</dbReference>
<dbReference type="InterPro" id="IPR027417">
    <property type="entry name" value="P-loop_NTPase"/>
</dbReference>
<dbReference type="PaxDb" id="2711-XP_006489665.1"/>
<dbReference type="PANTHER" id="PTHR19211:SF14">
    <property type="entry name" value="ATP-BINDING CASSETTE SUB-FAMILY F MEMBER 1"/>
    <property type="match status" value="1"/>
</dbReference>
<keyword evidence="1" id="KW-0677">Repeat</keyword>
<evidence type="ECO:0000256" key="2">
    <source>
        <dbReference type="SAM" id="MobiDB-lite"/>
    </source>
</evidence>
<protein>
    <recommendedName>
        <fullName evidence="5">ABC transporter domain-containing protein</fullName>
    </recommendedName>
</protein>
<dbReference type="InterPro" id="IPR050611">
    <property type="entry name" value="ABCF"/>
</dbReference>
<dbReference type="Proteomes" id="UP000027120">
    <property type="component" value="Unassembled WGS sequence"/>
</dbReference>
<reference evidence="3 4" key="1">
    <citation type="submission" date="2014-04" db="EMBL/GenBank/DDBJ databases">
        <authorList>
            <consortium name="International Citrus Genome Consortium"/>
            <person name="Gmitter F."/>
            <person name="Chen C."/>
            <person name="Farmerie W."/>
            <person name="Harkins T."/>
            <person name="Desany B."/>
            <person name="Mohiuddin M."/>
            <person name="Kodira C."/>
            <person name="Borodovsky M."/>
            <person name="Lomsadze A."/>
            <person name="Burns P."/>
            <person name="Jenkins J."/>
            <person name="Prochnik S."/>
            <person name="Shu S."/>
            <person name="Chapman J."/>
            <person name="Pitluck S."/>
            <person name="Schmutz J."/>
            <person name="Rokhsar D."/>
        </authorList>
    </citation>
    <scope>NUCLEOTIDE SEQUENCE</scope>
</reference>
<evidence type="ECO:0008006" key="5">
    <source>
        <dbReference type="Google" id="ProtNLM"/>
    </source>
</evidence>